<keyword evidence="3 5" id="KW-1133">Transmembrane helix</keyword>
<dbReference type="InterPro" id="IPR007016">
    <property type="entry name" value="O-antigen_ligase-rel_domated"/>
</dbReference>
<dbReference type="PANTHER" id="PTHR37422:SF13">
    <property type="entry name" value="LIPOPOLYSACCHARIDE BIOSYNTHESIS PROTEIN PA4999-RELATED"/>
    <property type="match status" value="1"/>
</dbReference>
<dbReference type="InterPro" id="IPR051533">
    <property type="entry name" value="WaaL-like"/>
</dbReference>
<protein>
    <recommendedName>
        <fullName evidence="6">O-antigen ligase-related domain-containing protein</fullName>
    </recommendedName>
</protein>
<dbReference type="OrthoDB" id="4391260at2"/>
<evidence type="ECO:0000313" key="7">
    <source>
        <dbReference type="EMBL" id="OEJ76421.1"/>
    </source>
</evidence>
<organism evidence="7">
    <name type="scientific">Desertifilum tharense IPPAS B-1220</name>
    <dbReference type="NCBI Taxonomy" id="1781255"/>
    <lineage>
        <taxon>Bacteria</taxon>
        <taxon>Bacillati</taxon>
        <taxon>Cyanobacteriota</taxon>
        <taxon>Cyanophyceae</taxon>
        <taxon>Desertifilales</taxon>
        <taxon>Desertifilaceae</taxon>
        <taxon>Desertifilum</taxon>
    </lineage>
</organism>
<evidence type="ECO:0000256" key="5">
    <source>
        <dbReference type="SAM" id="Phobius"/>
    </source>
</evidence>
<dbReference type="EMBL" id="MJGC01000038">
    <property type="protein sequence ID" value="OEJ76421.1"/>
    <property type="molecule type" value="Genomic_DNA"/>
</dbReference>
<evidence type="ECO:0000259" key="6">
    <source>
        <dbReference type="Pfam" id="PF04932"/>
    </source>
</evidence>
<feature type="transmembrane region" description="Helical" evidence="5">
    <location>
        <begin position="208"/>
        <end position="235"/>
    </location>
</feature>
<feature type="domain" description="O-antigen ligase-related" evidence="6">
    <location>
        <begin position="210"/>
        <end position="351"/>
    </location>
</feature>
<dbReference type="AlphaFoldDB" id="A0A1E5QP76"/>
<feature type="transmembrane region" description="Helical" evidence="5">
    <location>
        <begin position="51"/>
        <end position="70"/>
    </location>
</feature>
<feature type="transmembrane region" description="Helical" evidence="5">
    <location>
        <begin position="247"/>
        <end position="268"/>
    </location>
</feature>
<evidence type="ECO:0000256" key="2">
    <source>
        <dbReference type="ARBA" id="ARBA00022692"/>
    </source>
</evidence>
<gene>
    <name evidence="7" type="ORF">BH720_04420</name>
</gene>
<evidence type="ECO:0000256" key="1">
    <source>
        <dbReference type="ARBA" id="ARBA00004141"/>
    </source>
</evidence>
<proteinExistence type="predicted"/>
<dbReference type="GO" id="GO:0016020">
    <property type="term" value="C:membrane"/>
    <property type="evidence" value="ECO:0007669"/>
    <property type="project" value="UniProtKB-SubCell"/>
</dbReference>
<sequence length="452" mass="50175">MNIYTLLSDLLKLEKAFAVFGVIAFSQVLIIESRYVASEGVGGGIGGGYSPLYPLIVLIQYGVIATSLLLMALRPKSVFRALWRDPFIWALAFTAIISFAWSDFPSLSMKRGISTLQTAMFGLYLASRYSLKEQLQIVAWGMGIISVFTVLFTGAFPGSGIEQGVHAGAWRGPLVHKNLLARLMAMGTIPTLLVALDAPPKHRRTLWLVFGVTIGLAFLTTSKTGLLIALALVALTPLFKALRWSDGIMIPFLILIVFVTTSGVTWLVENWEGFLFGLGKEPTLSGRTYLWEASIEKIRQRPWLGYGYQAFWQVSGGAEYVWTAVRYQPAHSHNGFINLTLDLGLLGSFFFAMSLVTIYIRGVSWLRVTQSSAALWPLLYASFLILYNQTESTIIEHNNLFWLLHVAVTLSIGYVRRLTPQEKAEREYWEQYKQQISQPAIPGGNAPTGEGA</sequence>
<feature type="transmembrane region" description="Helical" evidence="5">
    <location>
        <begin position="137"/>
        <end position="158"/>
    </location>
</feature>
<dbReference type="PANTHER" id="PTHR37422">
    <property type="entry name" value="TEICHURONIC ACID BIOSYNTHESIS PROTEIN TUAE"/>
    <property type="match status" value="1"/>
</dbReference>
<keyword evidence="2 5" id="KW-0812">Transmembrane</keyword>
<feature type="transmembrane region" description="Helical" evidence="5">
    <location>
        <begin position="82"/>
        <end position="101"/>
    </location>
</feature>
<comment type="caution">
    <text evidence="7">The sequence shown here is derived from an EMBL/GenBank/DDBJ whole genome shotgun (WGS) entry which is preliminary data.</text>
</comment>
<dbReference type="Pfam" id="PF04932">
    <property type="entry name" value="Wzy_C"/>
    <property type="match status" value="1"/>
</dbReference>
<evidence type="ECO:0000256" key="3">
    <source>
        <dbReference type="ARBA" id="ARBA00022989"/>
    </source>
</evidence>
<dbReference type="RefSeq" id="WP_069965951.1">
    <property type="nucleotide sequence ID" value="NZ_CM124774.1"/>
</dbReference>
<dbReference type="STRING" id="1781255.BH720_04420"/>
<keyword evidence="4 5" id="KW-0472">Membrane</keyword>
<accession>A0A1E5QP76</accession>
<comment type="subcellular location">
    <subcellularLocation>
        <location evidence="1">Membrane</location>
        <topology evidence="1">Multi-pass membrane protein</topology>
    </subcellularLocation>
</comment>
<name>A0A1E5QP76_9CYAN</name>
<feature type="transmembrane region" description="Helical" evidence="5">
    <location>
        <begin position="12"/>
        <end position="31"/>
    </location>
</feature>
<reference evidence="7" key="1">
    <citation type="submission" date="2016-09" db="EMBL/GenBank/DDBJ databases">
        <title>Draft genome of thermotolerant cyanobacterium Desertifilum sp. strain IPPAS B-1220.</title>
        <authorList>
            <person name="Sinetova M.A."/>
            <person name="Bolakhan K."/>
            <person name="Zayadan B.K."/>
            <person name="Mironov K.S."/>
            <person name="Ustinova V."/>
            <person name="Kupriyanova E.V."/>
            <person name="Sidorov R.A."/>
            <person name="Skrypnik A.N."/>
            <person name="Gogoleva N.E."/>
            <person name="Gogolev Y.V."/>
            <person name="Los D.A."/>
        </authorList>
    </citation>
    <scope>NUCLEOTIDE SEQUENCE [LARGE SCALE GENOMIC DNA]</scope>
    <source>
        <strain evidence="7">IPPAS B-1220</strain>
    </source>
</reference>
<evidence type="ECO:0000256" key="4">
    <source>
        <dbReference type="ARBA" id="ARBA00023136"/>
    </source>
</evidence>
<feature type="transmembrane region" description="Helical" evidence="5">
    <location>
        <begin position="179"/>
        <end position="196"/>
    </location>
</feature>
<feature type="transmembrane region" description="Helical" evidence="5">
    <location>
        <begin position="336"/>
        <end position="360"/>
    </location>
</feature>